<dbReference type="InterPro" id="IPR008160">
    <property type="entry name" value="Collagen"/>
</dbReference>
<dbReference type="EMBL" id="REGW02000701">
    <property type="protein sequence ID" value="KAE8277391.1"/>
    <property type="molecule type" value="Genomic_DNA"/>
</dbReference>
<dbReference type="GO" id="GO:0005581">
    <property type="term" value="C:collagen trimer"/>
    <property type="evidence" value="ECO:0007669"/>
    <property type="project" value="UniProtKB-KW"/>
</dbReference>
<dbReference type="InterPro" id="IPR050525">
    <property type="entry name" value="ECM_Assembly_Org"/>
</dbReference>
<dbReference type="FunFam" id="3.40.50.410:FF:000026">
    <property type="entry name" value="Collagen, type VI, alpha 1"/>
    <property type="match status" value="1"/>
</dbReference>
<dbReference type="GO" id="GO:0007155">
    <property type="term" value="P:cell adhesion"/>
    <property type="evidence" value="ECO:0007669"/>
    <property type="project" value="UniProtKB-KW"/>
</dbReference>
<evidence type="ECO:0000256" key="2">
    <source>
        <dbReference type="ARBA" id="ARBA00022525"/>
    </source>
</evidence>
<dbReference type="PANTHER" id="PTHR24020:SF29">
    <property type="entry name" value="COLLAGEN ALPHA-2(VI) CHAIN"/>
    <property type="match status" value="1"/>
</dbReference>
<gene>
    <name evidence="8" type="ORF">D5F01_LYC24683</name>
</gene>
<dbReference type="PROSITE" id="PS50234">
    <property type="entry name" value="VWFA"/>
    <property type="match status" value="1"/>
</dbReference>
<evidence type="ECO:0000313" key="9">
    <source>
        <dbReference type="Proteomes" id="UP000424527"/>
    </source>
</evidence>
<evidence type="ECO:0000256" key="3">
    <source>
        <dbReference type="ARBA" id="ARBA00022530"/>
    </source>
</evidence>
<evidence type="ECO:0000256" key="4">
    <source>
        <dbReference type="ARBA" id="ARBA00022737"/>
    </source>
</evidence>
<dbReference type="SUPFAM" id="SSF53300">
    <property type="entry name" value="vWA-like"/>
    <property type="match status" value="1"/>
</dbReference>
<evidence type="ECO:0000256" key="1">
    <source>
        <dbReference type="ARBA" id="ARBA00004498"/>
    </source>
</evidence>
<dbReference type="SMART" id="SM00327">
    <property type="entry name" value="VWA"/>
    <property type="match status" value="1"/>
</dbReference>
<dbReference type="InterPro" id="IPR002035">
    <property type="entry name" value="VWF_A"/>
</dbReference>
<dbReference type="Pfam" id="PF01391">
    <property type="entry name" value="Collagen"/>
    <property type="match status" value="1"/>
</dbReference>
<keyword evidence="9" id="KW-1185">Reference proteome</keyword>
<reference evidence="8 9" key="1">
    <citation type="submission" date="2019-07" db="EMBL/GenBank/DDBJ databases">
        <title>Chromosome genome assembly for large yellow croaker.</title>
        <authorList>
            <person name="Xiao S."/>
        </authorList>
    </citation>
    <scope>NUCLEOTIDE SEQUENCE [LARGE SCALE GENOMIC DNA]</scope>
    <source>
        <strain evidence="8">JMULYC20181020</strain>
        <tissue evidence="8">Muscle</tissue>
    </source>
</reference>
<dbReference type="AlphaFoldDB" id="A0A6G0HEE3"/>
<keyword evidence="4" id="KW-0677">Repeat</keyword>
<dbReference type="GO" id="GO:0005615">
    <property type="term" value="C:extracellular space"/>
    <property type="evidence" value="ECO:0007669"/>
    <property type="project" value="TreeGrafter"/>
</dbReference>
<keyword evidence="3" id="KW-0272">Extracellular matrix</keyword>
<evidence type="ECO:0000256" key="6">
    <source>
        <dbReference type="SAM" id="MobiDB-lite"/>
    </source>
</evidence>
<accession>A0A6G0HEE3</accession>
<feature type="domain" description="VWFA" evidence="7">
    <location>
        <begin position="65"/>
        <end position="256"/>
    </location>
</feature>
<organism evidence="8 9">
    <name type="scientific">Larimichthys crocea</name>
    <name type="common">Large yellow croaker</name>
    <name type="synonym">Pseudosciaena crocea</name>
    <dbReference type="NCBI Taxonomy" id="215358"/>
    <lineage>
        <taxon>Eukaryota</taxon>
        <taxon>Metazoa</taxon>
        <taxon>Chordata</taxon>
        <taxon>Craniata</taxon>
        <taxon>Vertebrata</taxon>
        <taxon>Euteleostomi</taxon>
        <taxon>Actinopterygii</taxon>
        <taxon>Neopterygii</taxon>
        <taxon>Teleostei</taxon>
        <taxon>Neoteleostei</taxon>
        <taxon>Acanthomorphata</taxon>
        <taxon>Eupercaria</taxon>
        <taxon>Sciaenidae</taxon>
        <taxon>Larimichthys</taxon>
    </lineage>
</organism>
<dbReference type="Pfam" id="PF00092">
    <property type="entry name" value="VWA"/>
    <property type="match status" value="1"/>
</dbReference>
<keyword evidence="2" id="KW-0964">Secreted</keyword>
<evidence type="ECO:0000256" key="5">
    <source>
        <dbReference type="ARBA" id="ARBA00022889"/>
    </source>
</evidence>
<comment type="subcellular location">
    <subcellularLocation>
        <location evidence="1">Secreted</location>
        <location evidence="1">Extracellular space</location>
        <location evidence="1">Extracellular matrix</location>
    </subcellularLocation>
</comment>
<evidence type="ECO:0000313" key="8">
    <source>
        <dbReference type="EMBL" id="KAE8277391.1"/>
    </source>
</evidence>
<sequence>MAPPSGLYYPLLGCAVRAQEEGTKLFGQERRKMLGLEILVLCLLCGALTHSQPTECSKKSECPIDVYFTIDTSETIALQEPPPGSLVNSIKNFTKEFAKRLEDGEIRGAVRINWNIGGLHFSQEREVFSPIVAKNEFISNVDKIRYLGKGTYIDCAISNMTKEMLRAPSHPKALRFAVVITDGHVTGNPCGGIKVTAEKARDENIRIFVVAASRNIEETGLREIANSPATVYRRDFMAVDLSQGKVNIHTETIDRIIKTMGAKGDNGDPGPKGEIGRQGDPGIEGPIGQPGIKGEPGLKGEKGEIGTQGKKGVAGIPGRNGTDGQKSIYGGVLMLCRVLMATLEMSVNVVPRELTEIRVIPVALEDLAPLAQLEILVQREKQEVPDHLASLDLKETQVYLDLQEPQESLEEEETMGQRVLKGQME</sequence>
<dbReference type="InterPro" id="IPR036465">
    <property type="entry name" value="vWFA_dom_sf"/>
</dbReference>
<proteinExistence type="predicted"/>
<protein>
    <submittedName>
        <fullName evidence="8">Collagen alpha-2(VI) chain</fullName>
    </submittedName>
</protein>
<dbReference type="Gene3D" id="3.40.50.410">
    <property type="entry name" value="von Willebrand factor, type A domain"/>
    <property type="match status" value="1"/>
</dbReference>
<feature type="compositionally biased region" description="Low complexity" evidence="6">
    <location>
        <begin position="278"/>
        <end position="295"/>
    </location>
</feature>
<evidence type="ECO:0000259" key="7">
    <source>
        <dbReference type="PROSITE" id="PS50234"/>
    </source>
</evidence>
<keyword evidence="8" id="KW-0176">Collagen</keyword>
<comment type="caution">
    <text evidence="8">The sequence shown here is derived from an EMBL/GenBank/DDBJ whole genome shotgun (WGS) entry which is preliminary data.</text>
</comment>
<keyword evidence="5" id="KW-0130">Cell adhesion</keyword>
<dbReference type="Proteomes" id="UP000424527">
    <property type="component" value="Unassembled WGS sequence"/>
</dbReference>
<feature type="region of interest" description="Disordered" evidence="6">
    <location>
        <begin position="405"/>
        <end position="425"/>
    </location>
</feature>
<dbReference type="PANTHER" id="PTHR24020">
    <property type="entry name" value="COLLAGEN ALPHA"/>
    <property type="match status" value="1"/>
</dbReference>
<name>A0A6G0HEE3_LARCR</name>
<feature type="region of interest" description="Disordered" evidence="6">
    <location>
        <begin position="260"/>
        <end position="321"/>
    </location>
</feature>